<dbReference type="Proteomes" id="UP000648187">
    <property type="component" value="Unassembled WGS sequence"/>
</dbReference>
<sequence>MILSQLQKQVTKAIDFCHGFVYKAGCTHWAKVLGQHAGPTCRGLLGGMLVAARQDPWICGQKTDNIRFARQYWRQPKHRYQHIAK</sequence>
<evidence type="ECO:0000313" key="2">
    <source>
        <dbReference type="Proteomes" id="UP000648187"/>
    </source>
</evidence>
<organism evidence="1 2">
    <name type="scientific">Spodoptera exigua</name>
    <name type="common">Beet armyworm</name>
    <name type="synonym">Noctua fulgens</name>
    <dbReference type="NCBI Taxonomy" id="7107"/>
    <lineage>
        <taxon>Eukaryota</taxon>
        <taxon>Metazoa</taxon>
        <taxon>Ecdysozoa</taxon>
        <taxon>Arthropoda</taxon>
        <taxon>Hexapoda</taxon>
        <taxon>Insecta</taxon>
        <taxon>Pterygota</taxon>
        <taxon>Neoptera</taxon>
        <taxon>Endopterygota</taxon>
        <taxon>Lepidoptera</taxon>
        <taxon>Glossata</taxon>
        <taxon>Ditrysia</taxon>
        <taxon>Noctuoidea</taxon>
        <taxon>Noctuidae</taxon>
        <taxon>Amphipyrinae</taxon>
        <taxon>Spodoptera</taxon>
    </lineage>
</organism>
<accession>A0A835L7F3</accession>
<keyword evidence="2" id="KW-1185">Reference proteome</keyword>
<proteinExistence type="predicted"/>
<dbReference type="AlphaFoldDB" id="A0A835L7F3"/>
<comment type="caution">
    <text evidence="1">The sequence shown here is derived from an EMBL/GenBank/DDBJ whole genome shotgun (WGS) entry which is preliminary data.</text>
</comment>
<dbReference type="EMBL" id="JACKWZ010000179">
    <property type="protein sequence ID" value="KAF9412737.1"/>
    <property type="molecule type" value="Genomic_DNA"/>
</dbReference>
<gene>
    <name evidence="1" type="ORF">HW555_008822</name>
</gene>
<protein>
    <submittedName>
        <fullName evidence="1">Uncharacterized protein</fullName>
    </submittedName>
</protein>
<name>A0A835L7F3_SPOEX</name>
<evidence type="ECO:0000313" key="1">
    <source>
        <dbReference type="EMBL" id="KAF9412737.1"/>
    </source>
</evidence>
<reference evidence="1" key="1">
    <citation type="submission" date="2020-08" db="EMBL/GenBank/DDBJ databases">
        <title>Spodoptera exigua strain:BAW_Kor-Di-RS1 Genome sequencing and assembly.</title>
        <authorList>
            <person name="Kim J."/>
            <person name="Nam H.Y."/>
            <person name="Kwon M."/>
            <person name="Choi J.H."/>
            <person name="Cho S.R."/>
            <person name="Kim G.-H."/>
        </authorList>
    </citation>
    <scope>NUCLEOTIDE SEQUENCE</scope>
    <source>
        <strain evidence="1">BAW_Kor-Di-RS1</strain>
        <tissue evidence="1">Whole-body</tissue>
    </source>
</reference>